<dbReference type="InterPro" id="IPR031939">
    <property type="entry name" value="Adhesin_E-like"/>
</dbReference>
<dbReference type="RefSeq" id="WP_137739706.1">
    <property type="nucleotide sequence ID" value="NZ_CP090065.1"/>
</dbReference>
<proteinExistence type="predicted"/>
<dbReference type="Proteomes" id="UP001059272">
    <property type="component" value="Chromosome"/>
</dbReference>
<evidence type="ECO:0000313" key="5">
    <source>
        <dbReference type="Proteomes" id="UP001059272"/>
    </source>
</evidence>
<dbReference type="Proteomes" id="UP001463408">
    <property type="component" value="Unassembled WGS sequence"/>
</dbReference>
<sequence>MIKSFGLCAVLVLLAGCTSHSQLKKENVSNPPAGVIKIMSDEQVLTFADLRNVSSYQGNSRLRRLYTINNYTESKKIGKNPDIYITSSRAINVINCDSFERAVFERVYFSQPYALGDVIAIVDEIGQWAPFHKESMMGLIAGMVCQIAPERLKPELPKETRTPVLG</sequence>
<dbReference type="KEGG" id="ppoo:LW347_10950"/>
<evidence type="ECO:0000313" key="4">
    <source>
        <dbReference type="EMBL" id="UVO06459.1"/>
    </source>
</evidence>
<organism evidence="4 5">
    <name type="scientific">Pectobacterium polonicum</name>
    <dbReference type="NCBI Taxonomy" id="2485124"/>
    <lineage>
        <taxon>Bacteria</taxon>
        <taxon>Pseudomonadati</taxon>
        <taxon>Pseudomonadota</taxon>
        <taxon>Gammaproteobacteria</taxon>
        <taxon>Enterobacterales</taxon>
        <taxon>Pectobacteriaceae</taxon>
        <taxon>Pectobacterium</taxon>
    </lineage>
</organism>
<dbReference type="PROSITE" id="PS51257">
    <property type="entry name" value="PROKAR_LIPOPROTEIN"/>
    <property type="match status" value="1"/>
</dbReference>
<dbReference type="Pfam" id="PF16747">
    <property type="entry name" value="Adhesin_E"/>
    <property type="match status" value="1"/>
</dbReference>
<evidence type="ECO:0000259" key="2">
    <source>
        <dbReference type="Pfam" id="PF16747"/>
    </source>
</evidence>
<dbReference type="Gene3D" id="2.40.128.710">
    <property type="entry name" value="Surface-adhesin protein E"/>
    <property type="match status" value="1"/>
</dbReference>
<keyword evidence="6" id="KW-1185">Reference proteome</keyword>
<evidence type="ECO:0000313" key="6">
    <source>
        <dbReference type="Proteomes" id="UP001463408"/>
    </source>
</evidence>
<evidence type="ECO:0000313" key="3">
    <source>
        <dbReference type="EMBL" id="MEQ9936350.1"/>
    </source>
</evidence>
<dbReference type="EMBL" id="JBEHEF010000002">
    <property type="protein sequence ID" value="MEQ9936350.1"/>
    <property type="molecule type" value="Genomic_DNA"/>
</dbReference>
<accession>A0AAE9T0X1</accession>
<gene>
    <name evidence="3" type="ORF">ABRQ07_01805</name>
    <name evidence="4" type="ORF">LW347_10950</name>
</gene>
<dbReference type="AlphaFoldDB" id="A0AAE9T0X1"/>
<evidence type="ECO:0000256" key="1">
    <source>
        <dbReference type="SAM" id="SignalP"/>
    </source>
</evidence>
<reference evidence="4" key="1">
    <citation type="submission" date="2021-12" db="EMBL/GenBank/DDBJ databases">
        <title>Genome sequence of novel Pectobacterium sp. causing blackleg.</title>
        <authorList>
            <person name="Wang J."/>
        </authorList>
    </citation>
    <scope>NUCLEOTIDE SEQUENCE</scope>
    <source>
        <strain evidence="4">BY21311</strain>
    </source>
</reference>
<feature type="domain" description="Surface-adhesin protein E-like" evidence="2">
    <location>
        <begin position="37"/>
        <end position="146"/>
    </location>
</feature>
<protein>
    <submittedName>
        <fullName evidence="4">Surface-adhesin E family protein</fullName>
    </submittedName>
</protein>
<dbReference type="InterPro" id="IPR043088">
    <property type="entry name" value="Adhesin_E"/>
</dbReference>
<feature type="chain" id="PRO_5042172818" evidence="1">
    <location>
        <begin position="22"/>
        <end position="166"/>
    </location>
</feature>
<dbReference type="EMBL" id="CP090065">
    <property type="protein sequence ID" value="UVO06459.1"/>
    <property type="molecule type" value="Genomic_DNA"/>
</dbReference>
<feature type="signal peptide" evidence="1">
    <location>
        <begin position="1"/>
        <end position="21"/>
    </location>
</feature>
<name>A0AAE9T0X1_9GAMM</name>
<keyword evidence="1" id="KW-0732">Signal</keyword>
<reference evidence="3 6" key="2">
    <citation type="submission" date="2024-06" db="EMBL/GenBank/DDBJ databases">
        <title>Pangenomics to understand the prophage dynamics in the radiating lineages of P. brasiliense.</title>
        <authorList>
            <person name="Pardeshi L.A."/>
            <person name="Van Duivenbode I."/>
            <person name="Jonkheer E.M."/>
            <person name="Pel M.J.C."/>
            <person name="Kupczok A."/>
            <person name="De Ridder D."/>
            <person name="Smit S."/>
            <person name="Van Der Lee T.J."/>
        </authorList>
    </citation>
    <scope>NUCLEOTIDE SEQUENCE [LARGE SCALE GENOMIC DNA]</scope>
    <source>
        <strain evidence="3 6">PD 8607</strain>
    </source>
</reference>